<gene>
    <name evidence="1" type="ORF">H6H00_25880</name>
</gene>
<proteinExistence type="predicted"/>
<accession>A0A7G7MFE9</accession>
<name>A0A7G7MFE9_9PSEU</name>
<dbReference type="Proteomes" id="UP000515728">
    <property type="component" value="Chromosome"/>
</dbReference>
<evidence type="ECO:0000313" key="1">
    <source>
        <dbReference type="EMBL" id="QNG51510.1"/>
    </source>
</evidence>
<organism evidence="1 2">
    <name type="scientific">Pseudonocardia petroleophila</name>
    <dbReference type="NCBI Taxonomy" id="37331"/>
    <lineage>
        <taxon>Bacteria</taxon>
        <taxon>Bacillati</taxon>
        <taxon>Actinomycetota</taxon>
        <taxon>Actinomycetes</taxon>
        <taxon>Pseudonocardiales</taxon>
        <taxon>Pseudonocardiaceae</taxon>
        <taxon>Pseudonocardia</taxon>
    </lineage>
</organism>
<dbReference type="AlphaFoldDB" id="A0A7G7MFE9"/>
<dbReference type="InterPro" id="IPR023846">
    <property type="entry name" value="CHP04042_MSMEG0570"/>
</dbReference>
<dbReference type="KEGG" id="ppel:H6H00_25880"/>
<protein>
    <submittedName>
        <fullName evidence="1">MSMEG_0570 family nitrogen starvation response protein</fullName>
    </submittedName>
</protein>
<dbReference type="NCBIfam" id="TIGR04042">
    <property type="entry name" value="MSMEG_0570_fam"/>
    <property type="match status" value="1"/>
</dbReference>
<sequence length="97" mass="10654">MPEMLFEVRWPDGALQTFYSPSLIVQEYLEAGREYPLADFVDRVRTAMGVAEVRVRAKYGMGCSMAPVAVAQVEAVQAELAAAGLADGAVRVERFRT</sequence>
<keyword evidence="2" id="KW-1185">Reference proteome</keyword>
<reference evidence="1 2" key="1">
    <citation type="submission" date="2020-08" db="EMBL/GenBank/DDBJ databases">
        <authorList>
            <person name="Mo P."/>
        </authorList>
    </citation>
    <scope>NUCLEOTIDE SEQUENCE [LARGE SCALE GENOMIC DNA]</scope>
    <source>
        <strain evidence="1 2">CGMCC 4.1532</strain>
    </source>
</reference>
<dbReference type="EMBL" id="CP060131">
    <property type="protein sequence ID" value="QNG51510.1"/>
    <property type="molecule type" value="Genomic_DNA"/>
</dbReference>
<evidence type="ECO:0000313" key="2">
    <source>
        <dbReference type="Proteomes" id="UP000515728"/>
    </source>
</evidence>